<organism evidence="1 2">
    <name type="scientific">Taphrina deformans (strain PYCC 5710 / ATCC 11124 / CBS 356.35 / IMI 108563 / JCM 9778 / NBRC 8474)</name>
    <name type="common">Peach leaf curl fungus</name>
    <name type="synonym">Lalaria deformans</name>
    <dbReference type="NCBI Taxonomy" id="1097556"/>
    <lineage>
        <taxon>Eukaryota</taxon>
        <taxon>Fungi</taxon>
        <taxon>Dikarya</taxon>
        <taxon>Ascomycota</taxon>
        <taxon>Taphrinomycotina</taxon>
        <taxon>Taphrinomycetes</taxon>
        <taxon>Taphrinales</taxon>
        <taxon>Taphrinaceae</taxon>
        <taxon>Taphrina</taxon>
    </lineage>
</organism>
<name>R4XGJ4_TAPDE</name>
<accession>R4XGJ4</accession>
<dbReference type="VEuPathDB" id="FungiDB:TAPDE_005466"/>
<dbReference type="eggNOG" id="ENOG502SPWY">
    <property type="taxonomic scope" value="Eukaryota"/>
</dbReference>
<keyword evidence="2" id="KW-1185">Reference proteome</keyword>
<protein>
    <submittedName>
        <fullName evidence="1">Uncharacterized protein</fullName>
    </submittedName>
</protein>
<sequence length="376" mass="41672">MCLPPFSLVKDRLFSAQPVGRITSLPVYNGYACLTCTAWSSLHVKAACKHVKQVHGQSSSAQGLTGLRICKLQTLGQRQYFEVHPEATAAAVPQQSNSVASADFLAKQLQLTQEMNRATLEAEETVEAQRAGNGERLPWLEHLGFSVHLHSLARHKIVSSYGKPSPLEPGYKVMVALGEISTAILEETLKWCQDGRDCRMTRPMAVSLTQFAQAHKEVDGKFRGFYTKLEPATVKKYFAQWQGLLYYYYRVTKGLALVNDSSERLCQATAEQDQFQALFEDNLEDKNTLLQETFVDLLSLSFITCTRERNQFGSILLSYCASLAVLGSGNSDQAGGMWKEPGNLNSSYSALIYCAQLLIFREALSLSSKPGSARKS</sequence>
<evidence type="ECO:0000313" key="2">
    <source>
        <dbReference type="Proteomes" id="UP000013776"/>
    </source>
</evidence>
<gene>
    <name evidence="1" type="ORF">TAPDE_005466</name>
</gene>
<feature type="non-terminal residue" evidence="1">
    <location>
        <position position="376"/>
    </location>
</feature>
<reference evidence="1 2" key="1">
    <citation type="journal article" date="2013" name="MBio">
        <title>Genome sequencing of the plant pathogen Taphrina deformans, the causal agent of peach leaf curl.</title>
        <authorList>
            <person name="Cisse O.H."/>
            <person name="Almeida J.M.G.C.F."/>
            <person name="Fonseca A."/>
            <person name="Kumar A.A."/>
            <person name="Salojaervi J."/>
            <person name="Overmyer K."/>
            <person name="Hauser P.M."/>
            <person name="Pagni M."/>
        </authorList>
    </citation>
    <scope>NUCLEOTIDE SEQUENCE [LARGE SCALE GENOMIC DNA]</scope>
    <source>
        <strain evidence="2">PYCC 5710 / ATCC 11124 / CBS 356.35 / IMI 108563 / JCM 9778 / NBRC 8474</strain>
    </source>
</reference>
<proteinExistence type="predicted"/>
<dbReference type="AlphaFoldDB" id="R4XGJ4"/>
<evidence type="ECO:0000313" key="1">
    <source>
        <dbReference type="EMBL" id="CCG84905.1"/>
    </source>
</evidence>
<dbReference type="Proteomes" id="UP000013776">
    <property type="component" value="Unassembled WGS sequence"/>
</dbReference>
<dbReference type="EMBL" id="CAHR02000342">
    <property type="protein sequence ID" value="CCG84905.1"/>
    <property type="molecule type" value="Genomic_DNA"/>
</dbReference>
<comment type="caution">
    <text evidence="1">The sequence shown here is derived from an EMBL/GenBank/DDBJ whole genome shotgun (WGS) entry which is preliminary data.</text>
</comment>
<dbReference type="STRING" id="1097556.R4XGJ4"/>